<protein>
    <submittedName>
        <fullName evidence="1">Uncharacterized protein</fullName>
    </submittedName>
</protein>
<gene>
    <name evidence="1" type="ORF">C8F04DRAFT_1153218</name>
</gene>
<feature type="non-terminal residue" evidence="1">
    <location>
        <position position="161"/>
    </location>
</feature>
<comment type="caution">
    <text evidence="1">The sequence shown here is derived from an EMBL/GenBank/DDBJ whole genome shotgun (WGS) entry which is preliminary data.</text>
</comment>
<evidence type="ECO:0000313" key="1">
    <source>
        <dbReference type="EMBL" id="KAJ7018061.1"/>
    </source>
</evidence>
<sequence length="161" mass="17603">RGKLLNAKVDAAINSNLKDFKSPRGIGVAVVQKSPESGWIVETKGYGVAKVDGTNLFDILATGLLISNEKWGLMDPIASSESTIVDVMSGLPQHDFILQHGTVADVIRRLRYLKPSTGFRELWQYNNHIHSLLLFSGRQIIPVLPIHQTSGGSPRNASSPF</sequence>
<name>A0AAD6RYU1_9AGAR</name>
<dbReference type="AlphaFoldDB" id="A0AAD6RYU1"/>
<keyword evidence="2" id="KW-1185">Reference proteome</keyword>
<proteinExistence type="predicted"/>
<dbReference type="SUPFAM" id="SSF56601">
    <property type="entry name" value="beta-lactamase/transpeptidase-like"/>
    <property type="match status" value="1"/>
</dbReference>
<dbReference type="EMBL" id="JARJCM010000362">
    <property type="protein sequence ID" value="KAJ7018061.1"/>
    <property type="molecule type" value="Genomic_DNA"/>
</dbReference>
<reference evidence="1" key="1">
    <citation type="submission" date="2023-03" db="EMBL/GenBank/DDBJ databases">
        <title>Massive genome expansion in bonnet fungi (Mycena s.s.) driven by repeated elements and novel gene families across ecological guilds.</title>
        <authorList>
            <consortium name="Lawrence Berkeley National Laboratory"/>
            <person name="Harder C.B."/>
            <person name="Miyauchi S."/>
            <person name="Viragh M."/>
            <person name="Kuo A."/>
            <person name="Thoen E."/>
            <person name="Andreopoulos B."/>
            <person name="Lu D."/>
            <person name="Skrede I."/>
            <person name="Drula E."/>
            <person name="Henrissat B."/>
            <person name="Morin E."/>
            <person name="Kohler A."/>
            <person name="Barry K."/>
            <person name="LaButti K."/>
            <person name="Morin E."/>
            <person name="Salamov A."/>
            <person name="Lipzen A."/>
            <person name="Mereny Z."/>
            <person name="Hegedus B."/>
            <person name="Baldrian P."/>
            <person name="Stursova M."/>
            <person name="Weitz H."/>
            <person name="Taylor A."/>
            <person name="Grigoriev I.V."/>
            <person name="Nagy L.G."/>
            <person name="Martin F."/>
            <person name="Kauserud H."/>
        </authorList>
    </citation>
    <scope>NUCLEOTIDE SEQUENCE</scope>
    <source>
        <strain evidence="1">CBHHK200</strain>
    </source>
</reference>
<organism evidence="1 2">
    <name type="scientific">Mycena alexandri</name>
    <dbReference type="NCBI Taxonomy" id="1745969"/>
    <lineage>
        <taxon>Eukaryota</taxon>
        <taxon>Fungi</taxon>
        <taxon>Dikarya</taxon>
        <taxon>Basidiomycota</taxon>
        <taxon>Agaricomycotina</taxon>
        <taxon>Agaricomycetes</taxon>
        <taxon>Agaricomycetidae</taxon>
        <taxon>Agaricales</taxon>
        <taxon>Marasmiineae</taxon>
        <taxon>Mycenaceae</taxon>
        <taxon>Mycena</taxon>
    </lineage>
</organism>
<dbReference type="InterPro" id="IPR012338">
    <property type="entry name" value="Beta-lactam/transpept-like"/>
</dbReference>
<dbReference type="Proteomes" id="UP001218188">
    <property type="component" value="Unassembled WGS sequence"/>
</dbReference>
<evidence type="ECO:0000313" key="2">
    <source>
        <dbReference type="Proteomes" id="UP001218188"/>
    </source>
</evidence>
<accession>A0AAD6RYU1</accession>